<dbReference type="InterPro" id="IPR032862">
    <property type="entry name" value="ALKBH6"/>
</dbReference>
<proteinExistence type="inferred from homology"/>
<dbReference type="PANTHER" id="PTHR46030:SF1">
    <property type="entry name" value="ALPHA-KETOGLUTARATE-DEPENDENT DIOXYGENASE ALKB HOMOLOG 6"/>
    <property type="match status" value="1"/>
</dbReference>
<evidence type="ECO:0000313" key="9">
    <source>
        <dbReference type="EMBL" id="GJE88976.1"/>
    </source>
</evidence>
<evidence type="ECO:0000256" key="1">
    <source>
        <dbReference type="ARBA" id="ARBA00004123"/>
    </source>
</evidence>
<reference evidence="9 10" key="1">
    <citation type="submission" date="2021-08" db="EMBL/GenBank/DDBJ databases">
        <title>Draft Genome Sequence of Phanerochaete sordida strain YK-624.</title>
        <authorList>
            <person name="Mori T."/>
            <person name="Dohra H."/>
            <person name="Suzuki T."/>
            <person name="Kawagishi H."/>
            <person name="Hirai H."/>
        </authorList>
    </citation>
    <scope>NUCLEOTIDE SEQUENCE [LARGE SCALE GENOMIC DNA]</scope>
    <source>
        <strain evidence="9 10">YK-624</strain>
    </source>
</reference>
<evidence type="ECO:0000256" key="3">
    <source>
        <dbReference type="ARBA" id="ARBA00022723"/>
    </source>
</evidence>
<dbReference type="InterPro" id="IPR005123">
    <property type="entry name" value="Oxoglu/Fe-dep_dioxygenase_dom"/>
</dbReference>
<comment type="caution">
    <text evidence="9">The sequence shown here is derived from an EMBL/GenBank/DDBJ whole genome shotgun (WGS) entry which is preliminary data.</text>
</comment>
<keyword evidence="5" id="KW-0560">Oxidoreductase</keyword>
<keyword evidence="6" id="KW-0408">Iron</keyword>
<evidence type="ECO:0000313" key="10">
    <source>
        <dbReference type="Proteomes" id="UP000703269"/>
    </source>
</evidence>
<organism evidence="9 10">
    <name type="scientific">Phanerochaete sordida</name>
    <dbReference type="NCBI Taxonomy" id="48140"/>
    <lineage>
        <taxon>Eukaryota</taxon>
        <taxon>Fungi</taxon>
        <taxon>Dikarya</taxon>
        <taxon>Basidiomycota</taxon>
        <taxon>Agaricomycotina</taxon>
        <taxon>Agaricomycetes</taxon>
        <taxon>Polyporales</taxon>
        <taxon>Phanerochaetaceae</taxon>
        <taxon>Phanerochaete</taxon>
    </lineage>
</organism>
<feature type="domain" description="Fe2OG dioxygenase" evidence="8">
    <location>
        <begin position="53"/>
        <end position="210"/>
    </location>
</feature>
<comment type="subcellular location">
    <subcellularLocation>
        <location evidence="1">Nucleus</location>
    </subcellularLocation>
</comment>
<evidence type="ECO:0000259" key="8">
    <source>
        <dbReference type="PROSITE" id="PS51471"/>
    </source>
</evidence>
<keyword evidence="3" id="KW-0479">Metal-binding</keyword>
<accession>A0A9P3LB02</accession>
<evidence type="ECO:0000256" key="6">
    <source>
        <dbReference type="ARBA" id="ARBA00023004"/>
    </source>
</evidence>
<dbReference type="PROSITE" id="PS51471">
    <property type="entry name" value="FE2OG_OXY"/>
    <property type="match status" value="1"/>
</dbReference>
<gene>
    <name evidence="9" type="ORF">PsYK624_050640</name>
</gene>
<keyword evidence="7" id="KW-0539">Nucleus</keyword>
<dbReference type="GO" id="GO:0046872">
    <property type="term" value="F:metal ion binding"/>
    <property type="evidence" value="ECO:0007669"/>
    <property type="project" value="UniProtKB-KW"/>
</dbReference>
<protein>
    <recommendedName>
        <fullName evidence="8">Fe2OG dioxygenase domain-containing protein</fullName>
    </recommendedName>
</protein>
<sequence>MEDYAQPSAANLGGEIMKSRLLPQPMPPYIVEFPDVIGRIQQTGAFHGSPHGRPNHVILNEYLPGQGIMPHEDGPSYHPVVATLSLGSHAVFHYYAYKAGDGAQEGQETTAAMNGQGRPIDPAPVASVLLEPRSLIITTGALYVNHLHGIDEVEEDAFPAPGAAPGPSPAIANVGRLGSDATRRVVQDGGILRREARYSLTCRDVARVMSAAGLAVGLRR</sequence>
<dbReference type="OrthoDB" id="412814at2759"/>
<dbReference type="InterPro" id="IPR027450">
    <property type="entry name" value="AlkB-like"/>
</dbReference>
<keyword evidence="4" id="KW-0223">Dioxygenase</keyword>
<comment type="similarity">
    <text evidence="2">Belongs to the alkB family.</text>
</comment>
<dbReference type="Gene3D" id="2.60.120.1520">
    <property type="match status" value="1"/>
</dbReference>
<keyword evidence="10" id="KW-1185">Reference proteome</keyword>
<dbReference type="SUPFAM" id="SSF51197">
    <property type="entry name" value="Clavaminate synthase-like"/>
    <property type="match status" value="1"/>
</dbReference>
<dbReference type="GO" id="GO:0005634">
    <property type="term" value="C:nucleus"/>
    <property type="evidence" value="ECO:0007669"/>
    <property type="project" value="UniProtKB-SubCell"/>
</dbReference>
<name>A0A9P3LB02_9APHY</name>
<dbReference type="Proteomes" id="UP000703269">
    <property type="component" value="Unassembled WGS sequence"/>
</dbReference>
<dbReference type="GO" id="GO:0051213">
    <property type="term" value="F:dioxygenase activity"/>
    <property type="evidence" value="ECO:0007669"/>
    <property type="project" value="UniProtKB-KW"/>
</dbReference>
<dbReference type="PANTHER" id="PTHR46030">
    <property type="entry name" value="ALPHA-KETOGLUTARATE-DEPENDENT DIOXYGENASE ALKB HOMOLOG 6"/>
    <property type="match status" value="1"/>
</dbReference>
<evidence type="ECO:0000256" key="4">
    <source>
        <dbReference type="ARBA" id="ARBA00022964"/>
    </source>
</evidence>
<evidence type="ECO:0000256" key="2">
    <source>
        <dbReference type="ARBA" id="ARBA00007879"/>
    </source>
</evidence>
<evidence type="ECO:0000256" key="5">
    <source>
        <dbReference type="ARBA" id="ARBA00023002"/>
    </source>
</evidence>
<dbReference type="EMBL" id="BPQB01000011">
    <property type="protein sequence ID" value="GJE88976.1"/>
    <property type="molecule type" value="Genomic_DNA"/>
</dbReference>
<evidence type="ECO:0000256" key="7">
    <source>
        <dbReference type="ARBA" id="ARBA00023242"/>
    </source>
</evidence>
<dbReference type="AlphaFoldDB" id="A0A9P3LB02"/>
<dbReference type="Pfam" id="PF13532">
    <property type="entry name" value="2OG-FeII_Oxy_2"/>
    <property type="match status" value="1"/>
</dbReference>